<evidence type="ECO:0000256" key="1">
    <source>
        <dbReference type="SAM" id="MobiDB-lite"/>
    </source>
</evidence>
<evidence type="ECO:0000313" key="2">
    <source>
        <dbReference type="EMBL" id="MQM00928.1"/>
    </source>
</evidence>
<name>A0A843W248_COLES</name>
<dbReference type="EMBL" id="NMUH01002586">
    <property type="protein sequence ID" value="MQM00928.1"/>
    <property type="molecule type" value="Genomic_DNA"/>
</dbReference>
<reference evidence="2" key="1">
    <citation type="submission" date="2017-07" db="EMBL/GenBank/DDBJ databases">
        <title>Taro Niue Genome Assembly and Annotation.</title>
        <authorList>
            <person name="Atibalentja N."/>
            <person name="Keating K."/>
            <person name="Fields C.J."/>
        </authorList>
    </citation>
    <scope>NUCLEOTIDE SEQUENCE</scope>
    <source>
        <strain evidence="2">Niue_2</strain>
        <tissue evidence="2">Leaf</tissue>
    </source>
</reference>
<feature type="region of interest" description="Disordered" evidence="1">
    <location>
        <begin position="43"/>
        <end position="64"/>
    </location>
</feature>
<dbReference type="AlphaFoldDB" id="A0A843W248"/>
<keyword evidence="3" id="KW-1185">Reference proteome</keyword>
<sequence length="64" mass="6997">MRSRLTRETRSRLTRGASTLFMGVSTLFMDASTHLNLCRPQADSVSTLSATPNRSTFESSGSTL</sequence>
<comment type="caution">
    <text evidence="2">The sequence shown here is derived from an EMBL/GenBank/DDBJ whole genome shotgun (WGS) entry which is preliminary data.</text>
</comment>
<organism evidence="2 3">
    <name type="scientific">Colocasia esculenta</name>
    <name type="common">Wild taro</name>
    <name type="synonym">Arum esculentum</name>
    <dbReference type="NCBI Taxonomy" id="4460"/>
    <lineage>
        <taxon>Eukaryota</taxon>
        <taxon>Viridiplantae</taxon>
        <taxon>Streptophyta</taxon>
        <taxon>Embryophyta</taxon>
        <taxon>Tracheophyta</taxon>
        <taxon>Spermatophyta</taxon>
        <taxon>Magnoliopsida</taxon>
        <taxon>Liliopsida</taxon>
        <taxon>Araceae</taxon>
        <taxon>Aroideae</taxon>
        <taxon>Colocasieae</taxon>
        <taxon>Colocasia</taxon>
    </lineage>
</organism>
<accession>A0A843W248</accession>
<evidence type="ECO:0000313" key="3">
    <source>
        <dbReference type="Proteomes" id="UP000652761"/>
    </source>
</evidence>
<proteinExistence type="predicted"/>
<dbReference type="Proteomes" id="UP000652761">
    <property type="component" value="Unassembled WGS sequence"/>
</dbReference>
<gene>
    <name evidence="2" type="ORF">Taro_033677</name>
</gene>
<protein>
    <submittedName>
        <fullName evidence="2">Uncharacterized protein</fullName>
    </submittedName>
</protein>